<dbReference type="EC" id="6.3.2.1" evidence="8"/>
<comment type="miscellaneous">
    <text evidence="8">The reaction proceeds by a bi uni uni bi ping pong mechanism.</text>
</comment>
<organism evidence="9 10">
    <name type="scientific">Rubripirellula amarantea</name>
    <dbReference type="NCBI Taxonomy" id="2527999"/>
    <lineage>
        <taxon>Bacteria</taxon>
        <taxon>Pseudomonadati</taxon>
        <taxon>Planctomycetota</taxon>
        <taxon>Planctomycetia</taxon>
        <taxon>Pirellulales</taxon>
        <taxon>Pirellulaceae</taxon>
        <taxon>Rubripirellula</taxon>
    </lineage>
</organism>
<dbReference type="PANTHER" id="PTHR21299">
    <property type="entry name" value="CYTIDYLATE KINASE/PANTOATE-BETA-ALANINE LIGASE"/>
    <property type="match status" value="1"/>
</dbReference>
<keyword evidence="6 8" id="KW-0067">ATP-binding</keyword>
<keyword evidence="4 8" id="KW-0566">Pantothenate biosynthesis</keyword>
<dbReference type="AlphaFoldDB" id="A0A5C5WLY8"/>
<dbReference type="Gene3D" id="3.40.50.620">
    <property type="entry name" value="HUPs"/>
    <property type="match status" value="1"/>
</dbReference>
<dbReference type="InterPro" id="IPR003721">
    <property type="entry name" value="Pantoate_ligase"/>
</dbReference>
<evidence type="ECO:0000256" key="6">
    <source>
        <dbReference type="ARBA" id="ARBA00022840"/>
    </source>
</evidence>
<feature type="binding site" evidence="8">
    <location>
        <begin position="175"/>
        <end position="178"/>
    </location>
    <ligand>
        <name>ATP</name>
        <dbReference type="ChEBI" id="CHEBI:30616"/>
    </ligand>
</feature>
<feature type="binding site" evidence="8">
    <location>
        <begin position="138"/>
        <end position="141"/>
    </location>
    <ligand>
        <name>ATP</name>
        <dbReference type="ChEBI" id="CHEBI:30616"/>
    </ligand>
</feature>
<dbReference type="UniPathway" id="UPA00028">
    <property type="reaction ID" value="UER00005"/>
</dbReference>
<evidence type="ECO:0000256" key="3">
    <source>
        <dbReference type="ARBA" id="ARBA00022598"/>
    </source>
</evidence>
<dbReference type="Gene3D" id="3.30.1300.10">
    <property type="entry name" value="Pantoate-beta-alanine ligase, C-terminal domain"/>
    <property type="match status" value="1"/>
</dbReference>
<evidence type="ECO:0000256" key="4">
    <source>
        <dbReference type="ARBA" id="ARBA00022655"/>
    </source>
</evidence>
<dbReference type="GO" id="GO:0005829">
    <property type="term" value="C:cytosol"/>
    <property type="evidence" value="ECO:0007669"/>
    <property type="project" value="TreeGrafter"/>
</dbReference>
<dbReference type="GO" id="GO:0015940">
    <property type="term" value="P:pantothenate biosynthetic process"/>
    <property type="evidence" value="ECO:0007669"/>
    <property type="project" value="UniProtKB-UniRule"/>
</dbReference>
<dbReference type="Pfam" id="PF02569">
    <property type="entry name" value="Pantoate_ligase"/>
    <property type="match status" value="1"/>
</dbReference>
<dbReference type="GO" id="GO:0005524">
    <property type="term" value="F:ATP binding"/>
    <property type="evidence" value="ECO:0007669"/>
    <property type="project" value="UniProtKB-KW"/>
</dbReference>
<dbReference type="EMBL" id="SJPI01000002">
    <property type="protein sequence ID" value="TWT51185.1"/>
    <property type="molecule type" value="Genomic_DNA"/>
</dbReference>
<comment type="similarity">
    <text evidence="2 8">Belongs to the pantothenate synthetase family.</text>
</comment>
<name>A0A5C5WLY8_9BACT</name>
<dbReference type="InterPro" id="IPR014729">
    <property type="entry name" value="Rossmann-like_a/b/a_fold"/>
</dbReference>
<comment type="pathway">
    <text evidence="1 8">Cofactor biosynthesis; (R)-pantothenate biosynthesis; (R)-pantothenate from (R)-pantoate and beta-alanine: step 1/1.</text>
</comment>
<proteinExistence type="inferred from homology"/>
<gene>
    <name evidence="8 9" type="primary">panC</name>
    <name evidence="9" type="ORF">Pla22_39620</name>
</gene>
<comment type="function">
    <text evidence="8">Catalyzes the condensation of pantoate with beta-alanine in an ATP-dependent reaction via a pantoyl-adenylate intermediate.</text>
</comment>
<dbReference type="HAMAP" id="MF_00158">
    <property type="entry name" value="PanC"/>
    <property type="match status" value="1"/>
</dbReference>
<keyword evidence="10" id="KW-1185">Reference proteome</keyword>
<keyword evidence="5 8" id="KW-0547">Nucleotide-binding</keyword>
<feature type="active site" description="Proton donor" evidence="8">
    <location>
        <position position="28"/>
    </location>
</feature>
<feature type="binding site" evidence="8">
    <location>
        <position position="167"/>
    </location>
    <ligand>
        <name>ATP</name>
        <dbReference type="ChEBI" id="CHEBI:30616"/>
    </ligand>
</feature>
<accession>A0A5C5WLY8</accession>
<feature type="binding site" evidence="8">
    <location>
        <begin position="21"/>
        <end position="28"/>
    </location>
    <ligand>
        <name>ATP</name>
        <dbReference type="ChEBI" id="CHEBI:30616"/>
    </ligand>
</feature>
<evidence type="ECO:0000256" key="1">
    <source>
        <dbReference type="ARBA" id="ARBA00004990"/>
    </source>
</evidence>
<dbReference type="GO" id="GO:0004592">
    <property type="term" value="F:pantoate-beta-alanine ligase activity"/>
    <property type="evidence" value="ECO:0007669"/>
    <property type="project" value="UniProtKB-UniRule"/>
</dbReference>
<evidence type="ECO:0000256" key="8">
    <source>
        <dbReference type="HAMAP-Rule" id="MF_00158"/>
    </source>
</evidence>
<sequence length="269" mass="29218">MHEAVVKARARGRRVGVVPTMGALHEGHLSLVRASVERCDETVVTIFVNPTQFGPGEDLAKYPRTFDEDIARVEAAGATMVFAPSNEEMYPSGASTFVEPPSVAIPLEGKFRPGHLRGVATIVLKLFHAVPADVAIFGRKDYQQFKVIEAMVRDLNVAIELVAGETVRESDGLAMSSRNRYLSSDDRVRALSLSRALSIAHEAYRQGERSTAALEALMSEELRGVDSVDYASVVDADTLQRYDIVPPKAVALIAARVGGARLIDNRTLS</sequence>
<evidence type="ECO:0000313" key="9">
    <source>
        <dbReference type="EMBL" id="TWT51185.1"/>
    </source>
</evidence>
<dbReference type="Proteomes" id="UP000316598">
    <property type="component" value="Unassembled WGS sequence"/>
</dbReference>
<comment type="caution">
    <text evidence="9">The sequence shown here is derived from an EMBL/GenBank/DDBJ whole genome shotgun (WGS) entry which is preliminary data.</text>
</comment>
<dbReference type="InterPro" id="IPR042176">
    <property type="entry name" value="Pantoate_ligase_C"/>
</dbReference>
<reference evidence="9 10" key="1">
    <citation type="submission" date="2019-02" db="EMBL/GenBank/DDBJ databases">
        <title>Deep-cultivation of Planctomycetes and their phenomic and genomic characterization uncovers novel biology.</title>
        <authorList>
            <person name="Wiegand S."/>
            <person name="Jogler M."/>
            <person name="Boedeker C."/>
            <person name="Pinto D."/>
            <person name="Vollmers J."/>
            <person name="Rivas-Marin E."/>
            <person name="Kohn T."/>
            <person name="Peeters S.H."/>
            <person name="Heuer A."/>
            <person name="Rast P."/>
            <person name="Oberbeckmann S."/>
            <person name="Bunk B."/>
            <person name="Jeske O."/>
            <person name="Meyerdierks A."/>
            <person name="Storesund J.E."/>
            <person name="Kallscheuer N."/>
            <person name="Luecker S."/>
            <person name="Lage O.M."/>
            <person name="Pohl T."/>
            <person name="Merkel B.J."/>
            <person name="Hornburger P."/>
            <person name="Mueller R.-W."/>
            <person name="Bruemmer F."/>
            <person name="Labrenz M."/>
            <person name="Spormann A.M."/>
            <person name="Op Den Camp H."/>
            <person name="Overmann J."/>
            <person name="Amann R."/>
            <person name="Jetten M.S.M."/>
            <person name="Mascher T."/>
            <person name="Medema M.H."/>
            <person name="Devos D.P."/>
            <person name="Kaster A.-K."/>
            <person name="Ovreas L."/>
            <person name="Rohde M."/>
            <person name="Galperin M.Y."/>
            <person name="Jogler C."/>
        </authorList>
    </citation>
    <scope>NUCLEOTIDE SEQUENCE [LARGE SCALE GENOMIC DNA]</scope>
    <source>
        <strain evidence="9 10">Pla22</strain>
    </source>
</reference>
<dbReference type="PANTHER" id="PTHR21299:SF1">
    <property type="entry name" value="PANTOATE--BETA-ALANINE LIGASE"/>
    <property type="match status" value="1"/>
</dbReference>
<keyword evidence="3 8" id="KW-0436">Ligase</keyword>
<evidence type="ECO:0000256" key="2">
    <source>
        <dbReference type="ARBA" id="ARBA00009256"/>
    </source>
</evidence>
<evidence type="ECO:0000313" key="10">
    <source>
        <dbReference type="Proteomes" id="UP000316598"/>
    </source>
</evidence>
<evidence type="ECO:0000256" key="7">
    <source>
        <dbReference type="ARBA" id="ARBA00048258"/>
    </source>
</evidence>
<feature type="binding site" evidence="8">
    <location>
        <position position="52"/>
    </location>
    <ligand>
        <name>beta-alanine</name>
        <dbReference type="ChEBI" id="CHEBI:57966"/>
    </ligand>
</feature>
<dbReference type="CDD" id="cd00560">
    <property type="entry name" value="PanC"/>
    <property type="match status" value="1"/>
</dbReference>
<feature type="binding site" evidence="8">
    <location>
        <position position="52"/>
    </location>
    <ligand>
        <name>(R)-pantoate</name>
        <dbReference type="ChEBI" id="CHEBI:15980"/>
    </ligand>
</feature>
<protein>
    <recommendedName>
        <fullName evidence="8">Pantothenate synthetase</fullName>
        <shortName evidence="8">PS</shortName>
        <ecNumber evidence="8">6.3.2.1</ecNumber>
    </recommendedName>
    <alternativeName>
        <fullName evidence="8">Pantoate--beta-alanine ligase</fullName>
    </alternativeName>
    <alternativeName>
        <fullName evidence="8">Pantoate-activating enzyme</fullName>
    </alternativeName>
</protein>
<evidence type="ECO:0000256" key="5">
    <source>
        <dbReference type="ARBA" id="ARBA00022741"/>
    </source>
</evidence>
<keyword evidence="8" id="KW-0963">Cytoplasm</keyword>
<dbReference type="SUPFAM" id="SSF52374">
    <property type="entry name" value="Nucleotidylyl transferase"/>
    <property type="match status" value="1"/>
</dbReference>
<comment type="catalytic activity">
    <reaction evidence="7 8">
        <text>(R)-pantoate + beta-alanine + ATP = (R)-pantothenate + AMP + diphosphate + H(+)</text>
        <dbReference type="Rhea" id="RHEA:10912"/>
        <dbReference type="ChEBI" id="CHEBI:15378"/>
        <dbReference type="ChEBI" id="CHEBI:15980"/>
        <dbReference type="ChEBI" id="CHEBI:29032"/>
        <dbReference type="ChEBI" id="CHEBI:30616"/>
        <dbReference type="ChEBI" id="CHEBI:33019"/>
        <dbReference type="ChEBI" id="CHEBI:57966"/>
        <dbReference type="ChEBI" id="CHEBI:456215"/>
        <dbReference type="EC" id="6.3.2.1"/>
    </reaction>
</comment>
<comment type="subcellular location">
    <subcellularLocation>
        <location evidence="8">Cytoplasm</location>
    </subcellularLocation>
</comment>
<feature type="binding site" evidence="8">
    <location>
        <position position="144"/>
    </location>
    <ligand>
        <name>(R)-pantoate</name>
        <dbReference type="ChEBI" id="CHEBI:15980"/>
    </ligand>
</feature>
<dbReference type="NCBIfam" id="TIGR00018">
    <property type="entry name" value="panC"/>
    <property type="match status" value="1"/>
</dbReference>
<comment type="subunit">
    <text evidence="8">Homodimer.</text>
</comment>